<dbReference type="HOGENOM" id="CLU_016922_1_5_6"/>
<dbReference type="Proteomes" id="UP000032266">
    <property type="component" value="Chromosome"/>
</dbReference>
<dbReference type="OrthoDB" id="9801052at2"/>
<dbReference type="SUPFAM" id="SSF53383">
    <property type="entry name" value="PLP-dependent transferases"/>
    <property type="match status" value="1"/>
</dbReference>
<name>A0A0C5VKU2_9GAMM</name>
<proteinExistence type="inferred from homology"/>
<dbReference type="InterPro" id="IPR049704">
    <property type="entry name" value="Aminotrans_3_PPA_site"/>
</dbReference>
<evidence type="ECO:0000256" key="3">
    <source>
        <dbReference type="RuleBase" id="RU003560"/>
    </source>
</evidence>
<dbReference type="RefSeq" id="WP_044616633.1">
    <property type="nucleotide sequence ID" value="NZ_CP007142.1"/>
</dbReference>
<dbReference type="Gene3D" id="3.90.1150.10">
    <property type="entry name" value="Aspartate Aminotransferase, domain 1"/>
    <property type="match status" value="1"/>
</dbReference>
<dbReference type="GO" id="GO:0042286">
    <property type="term" value="F:glutamate-1-semialdehyde 2,1-aminomutase activity"/>
    <property type="evidence" value="ECO:0007669"/>
    <property type="project" value="UniProtKB-EC"/>
</dbReference>
<dbReference type="STRING" id="1445510.YC6258_01969"/>
<sequence>MNMQQQTPDQSFGISHWPDTDEIYARLNTLVKQPIRPIRREHMDKVMAYFEQRCQTSKQIAEHAKTVIPGGVQHNLAFNYPFALAVKEANGAHLTDVDDNRYIDFLQAGGPTLLGSNDPVVQQKVIETIQNCGPVTGLLHEYEVKLAELVCRHVPSVDMFRMLGSGTEAVMGAIRLARAYTGRKRVIKIGGAYHGWSDQMVYGMRIPGTGRHEAHGIPRSSTAFTQESFPNHLAAIRRKLMFNRLRGGTAAIIVEPLGPESGTRPVTREFNAGLRQLCDEFGALLIFDEVVSGFRVGMSGAQGYFNVTPDLTIFGKCLTGGYPMAGGIGGRKDIMMVLAGGIGASGSKRAFVGGTLSANPLSCVAGYYALEEMDKRNAAFHAGRAGDRLTAGLSDIIERLKLPYVVYNQGSVVHLQTSGVLLLNARNPIKLLKEVKPRKHMMEEMGAAYMAHGLVTLAGSRMYTSMADTDDIIDEALNRFEDVFKLV</sequence>
<dbReference type="KEGG" id="gsn:YC6258_01969"/>
<dbReference type="Gene3D" id="3.40.640.10">
    <property type="entry name" value="Type I PLP-dependent aspartate aminotransferase-like (Major domain)"/>
    <property type="match status" value="1"/>
</dbReference>
<dbReference type="Pfam" id="PF00202">
    <property type="entry name" value="Aminotran_3"/>
    <property type="match status" value="1"/>
</dbReference>
<keyword evidence="4" id="KW-0808">Transferase</keyword>
<dbReference type="AlphaFoldDB" id="A0A0C5VKU2"/>
<dbReference type="GO" id="GO:0008483">
    <property type="term" value="F:transaminase activity"/>
    <property type="evidence" value="ECO:0007669"/>
    <property type="project" value="UniProtKB-KW"/>
</dbReference>
<dbReference type="PANTHER" id="PTHR43713">
    <property type="entry name" value="GLUTAMATE-1-SEMIALDEHYDE 2,1-AMINOMUTASE"/>
    <property type="match status" value="1"/>
</dbReference>
<keyword evidence="4" id="KW-0032">Aminotransferase</keyword>
<keyword evidence="4" id="KW-0413">Isomerase</keyword>
<dbReference type="InterPro" id="IPR015422">
    <property type="entry name" value="PyrdxlP-dep_Trfase_small"/>
</dbReference>
<accession>A0A0C5VKU2</accession>
<dbReference type="PROSITE" id="PS00600">
    <property type="entry name" value="AA_TRANSFER_CLASS_3"/>
    <property type="match status" value="1"/>
</dbReference>
<dbReference type="GO" id="GO:0030170">
    <property type="term" value="F:pyridoxal phosphate binding"/>
    <property type="evidence" value="ECO:0007669"/>
    <property type="project" value="InterPro"/>
</dbReference>
<protein>
    <submittedName>
        <fullName evidence="4">Glutamate-1-semialdehyde aminotransferase</fullName>
        <ecNumber evidence="4">5.4.3.8</ecNumber>
    </submittedName>
</protein>
<dbReference type="EC" id="5.4.3.8" evidence="4"/>
<comment type="similarity">
    <text evidence="3">Belongs to the class-III pyridoxal-phosphate-dependent aminotransferase family.</text>
</comment>
<dbReference type="PATRIC" id="fig|1445510.3.peg.1926"/>
<dbReference type="EMBL" id="CP007142">
    <property type="protein sequence ID" value="AJQ94013.1"/>
    <property type="molecule type" value="Genomic_DNA"/>
</dbReference>
<dbReference type="InterPro" id="IPR005814">
    <property type="entry name" value="Aminotrans_3"/>
</dbReference>
<evidence type="ECO:0000313" key="5">
    <source>
        <dbReference type="Proteomes" id="UP000032266"/>
    </source>
</evidence>
<reference evidence="4 5" key="1">
    <citation type="submission" date="2014-01" db="EMBL/GenBank/DDBJ databases">
        <title>Full genme sequencing of cellulolytic bacterium Gynuella sunshinyii YC6258T gen. nov., sp. nov.</title>
        <authorList>
            <person name="Khan H."/>
            <person name="Chung E.J."/>
            <person name="Chung Y.R."/>
        </authorList>
    </citation>
    <scope>NUCLEOTIDE SEQUENCE [LARGE SCALE GENOMIC DNA]</scope>
    <source>
        <strain evidence="4 5">YC6258</strain>
    </source>
</reference>
<evidence type="ECO:0000256" key="2">
    <source>
        <dbReference type="ARBA" id="ARBA00022898"/>
    </source>
</evidence>
<organism evidence="4 5">
    <name type="scientific">Gynuella sunshinyii YC6258</name>
    <dbReference type="NCBI Taxonomy" id="1445510"/>
    <lineage>
        <taxon>Bacteria</taxon>
        <taxon>Pseudomonadati</taxon>
        <taxon>Pseudomonadota</taxon>
        <taxon>Gammaproteobacteria</taxon>
        <taxon>Oceanospirillales</taxon>
        <taxon>Saccharospirillaceae</taxon>
        <taxon>Gynuella</taxon>
    </lineage>
</organism>
<dbReference type="CDD" id="cd00610">
    <property type="entry name" value="OAT_like"/>
    <property type="match status" value="1"/>
</dbReference>
<comment type="cofactor">
    <cofactor evidence="1">
        <name>pyridoxal 5'-phosphate</name>
        <dbReference type="ChEBI" id="CHEBI:597326"/>
    </cofactor>
</comment>
<keyword evidence="5" id="KW-1185">Reference proteome</keyword>
<dbReference type="InterPro" id="IPR015424">
    <property type="entry name" value="PyrdxlP-dep_Trfase"/>
</dbReference>
<evidence type="ECO:0000313" key="4">
    <source>
        <dbReference type="EMBL" id="AJQ94013.1"/>
    </source>
</evidence>
<dbReference type="InterPro" id="IPR015421">
    <property type="entry name" value="PyrdxlP-dep_Trfase_major"/>
</dbReference>
<dbReference type="PANTHER" id="PTHR43713:SF3">
    <property type="entry name" value="GLUTAMATE-1-SEMIALDEHYDE 2,1-AMINOMUTASE 1, CHLOROPLASTIC-RELATED"/>
    <property type="match status" value="1"/>
</dbReference>
<evidence type="ECO:0000256" key="1">
    <source>
        <dbReference type="ARBA" id="ARBA00001933"/>
    </source>
</evidence>
<keyword evidence="2 3" id="KW-0663">Pyridoxal phosphate</keyword>
<gene>
    <name evidence="4" type="ORF">YC6258_01969</name>
</gene>